<reference evidence="3" key="1">
    <citation type="submission" date="2013-10" db="EMBL/GenBank/DDBJ databases">
        <title>Genomic analysis of the causative agents of coccidiosis in chickens.</title>
        <authorList>
            <person name="Reid A.J."/>
            <person name="Blake D."/>
            <person name="Billington K."/>
            <person name="Browne H."/>
            <person name="Dunn M."/>
            <person name="Hung S."/>
            <person name="Kawahara F."/>
            <person name="Miranda-Saavedra D."/>
            <person name="Mourier T."/>
            <person name="Nagra H."/>
            <person name="Otto T.D."/>
            <person name="Rawlings N."/>
            <person name="Sanchez A."/>
            <person name="Sanders M."/>
            <person name="Subramaniam C."/>
            <person name="Tay Y."/>
            <person name="Dear P."/>
            <person name="Doerig C."/>
            <person name="Gruber A."/>
            <person name="Parkinson J."/>
            <person name="Shirley M."/>
            <person name="Wan K.L."/>
            <person name="Berriman M."/>
            <person name="Tomley F."/>
            <person name="Pain A."/>
        </authorList>
    </citation>
    <scope>NUCLEOTIDE SEQUENCE [LARGE SCALE GENOMIC DNA]</scope>
    <source>
        <strain evidence="3">Houghton</strain>
    </source>
</reference>
<accession>U6L8V8</accession>
<dbReference type="EMBL" id="HG710512">
    <property type="protein sequence ID" value="CDJ46862.1"/>
    <property type="molecule type" value="Genomic_DNA"/>
</dbReference>
<name>U6L8V8_9EIME</name>
<feature type="region of interest" description="Disordered" evidence="1">
    <location>
        <begin position="150"/>
        <end position="170"/>
    </location>
</feature>
<reference evidence="3" key="2">
    <citation type="submission" date="2013-10" db="EMBL/GenBank/DDBJ databases">
        <authorList>
            <person name="Aslett M."/>
        </authorList>
    </citation>
    <scope>NUCLEOTIDE SEQUENCE [LARGE SCALE GENOMIC DNA]</scope>
    <source>
        <strain evidence="3">Houghton</strain>
    </source>
</reference>
<feature type="transmembrane region" description="Helical" evidence="2">
    <location>
        <begin position="61"/>
        <end position="82"/>
    </location>
</feature>
<dbReference type="AlphaFoldDB" id="U6L8V8"/>
<keyword evidence="2" id="KW-0812">Transmembrane</keyword>
<feature type="region of interest" description="Disordered" evidence="1">
    <location>
        <begin position="245"/>
        <end position="268"/>
    </location>
</feature>
<evidence type="ECO:0000313" key="3">
    <source>
        <dbReference type="EMBL" id="CDJ46862.1"/>
    </source>
</evidence>
<keyword evidence="2" id="KW-1133">Transmembrane helix</keyword>
<evidence type="ECO:0000256" key="2">
    <source>
        <dbReference type="SAM" id="Phobius"/>
    </source>
</evidence>
<sequence length="480" mass="53976">MRPSADLQLQETLKFSLPLTGTEGLEDTLMASVVYAGQDTWTRLSNATQRSRSTRSRRQNLPLRIVLASAISVVALLVTLSICKALHSRGRFGGVTPRRLSEDGHGIDEDERSIVESCLDLEEEMGILQQRATSSPGSYLSSQIPEIPSISSEASAGNGLSPERSNSEKHPLLRKLLKMNRRVQPKDGQLVPPHASSLQAHSEMAELTFRAPSLDPDSWLDSIPSIGIQPEEQGRARDQEWAESLLATDDEPEPGCESGPPVSKRRRLGSFSDLRGDISSHPYVRLPVLEDGVVPRDIDASILFDEEQRRLSSHVYLLTIRELFAKEVLSQQDTNILVNAIERLVTTSWLQSRRAPRRNLPVFIVETLGTYLIAFDAIICARQILGDHMQLHLWWEKFANSFNTQFRLIPPRGKDQRQLPAFHRNLANRLMAAMRIYKRGERPPLSEIVNLKTLLFCSPLGNHRLKEPKWDPWREDGGCA</sequence>
<dbReference type="OrthoDB" id="347609at2759"/>
<dbReference type="Proteomes" id="UP000030750">
    <property type="component" value="Unassembled WGS sequence"/>
</dbReference>
<keyword evidence="2" id="KW-0472">Membrane</keyword>
<protein>
    <submittedName>
        <fullName evidence="3">Uncharacterized protein</fullName>
    </submittedName>
</protein>
<evidence type="ECO:0000313" key="4">
    <source>
        <dbReference type="Proteomes" id="UP000030750"/>
    </source>
</evidence>
<gene>
    <name evidence="3" type="ORF">EBH_0013790</name>
</gene>
<proteinExistence type="predicted"/>
<feature type="region of interest" description="Disordered" evidence="1">
    <location>
        <begin position="220"/>
        <end position="239"/>
    </location>
</feature>
<keyword evidence="4" id="KW-1185">Reference proteome</keyword>
<dbReference type="VEuPathDB" id="ToxoDB:EBH_0013790"/>
<evidence type="ECO:0000256" key="1">
    <source>
        <dbReference type="SAM" id="MobiDB-lite"/>
    </source>
</evidence>
<organism evidence="3 4">
    <name type="scientific">Eimeria brunetti</name>
    <dbReference type="NCBI Taxonomy" id="51314"/>
    <lineage>
        <taxon>Eukaryota</taxon>
        <taxon>Sar</taxon>
        <taxon>Alveolata</taxon>
        <taxon>Apicomplexa</taxon>
        <taxon>Conoidasida</taxon>
        <taxon>Coccidia</taxon>
        <taxon>Eucoccidiorida</taxon>
        <taxon>Eimeriorina</taxon>
        <taxon>Eimeriidae</taxon>
        <taxon>Eimeria</taxon>
    </lineage>
</organism>